<feature type="transmembrane region" description="Helical" evidence="9">
    <location>
        <begin position="12"/>
        <end position="32"/>
    </location>
</feature>
<dbReference type="RefSeq" id="WP_092266052.1">
    <property type="nucleotide sequence ID" value="NZ_BJOE01000019.1"/>
</dbReference>
<keyword evidence="8" id="KW-0449">Lipoprotein</keyword>
<comment type="subcellular location">
    <subcellularLocation>
        <location evidence="2">Cell membrane</location>
        <topology evidence="2">Lipid-anchor</topology>
    </subcellularLocation>
</comment>
<keyword evidence="12" id="KW-1185">Reference proteome</keyword>
<dbReference type="Proteomes" id="UP000198915">
    <property type="component" value="Unassembled WGS sequence"/>
</dbReference>
<organism evidence="11 12">
    <name type="scientific">Brevibacillus centrosporus</name>
    <dbReference type="NCBI Taxonomy" id="54910"/>
    <lineage>
        <taxon>Bacteria</taxon>
        <taxon>Bacillati</taxon>
        <taxon>Bacillota</taxon>
        <taxon>Bacilli</taxon>
        <taxon>Bacillales</taxon>
        <taxon>Paenibacillaceae</taxon>
        <taxon>Brevibacillus</taxon>
    </lineage>
</organism>
<evidence type="ECO:0000256" key="4">
    <source>
        <dbReference type="ARBA" id="ARBA00011529"/>
    </source>
</evidence>
<comment type="similarity">
    <text evidence="3">Belongs to the PstS family.</text>
</comment>
<keyword evidence="9" id="KW-0812">Transmembrane</keyword>
<dbReference type="Pfam" id="PF12849">
    <property type="entry name" value="PBP_like_2"/>
    <property type="match status" value="1"/>
</dbReference>
<proteinExistence type="inferred from homology"/>
<evidence type="ECO:0000256" key="1">
    <source>
        <dbReference type="ARBA" id="ARBA00002841"/>
    </source>
</evidence>
<dbReference type="Gene3D" id="3.40.190.10">
    <property type="entry name" value="Periplasmic binding protein-like II"/>
    <property type="match status" value="2"/>
</dbReference>
<evidence type="ECO:0000313" key="11">
    <source>
        <dbReference type="EMBL" id="SFI78480.1"/>
    </source>
</evidence>
<accession>A0A1I3L176</accession>
<dbReference type="PANTHER" id="PTHR30570:SF1">
    <property type="entry name" value="PHOSPHATE-BINDING PROTEIN PSTS"/>
    <property type="match status" value="1"/>
</dbReference>
<reference evidence="12" key="1">
    <citation type="submission" date="2016-10" db="EMBL/GenBank/DDBJ databases">
        <authorList>
            <person name="Varghese N."/>
            <person name="Submissions S."/>
        </authorList>
    </citation>
    <scope>NUCLEOTIDE SEQUENCE [LARGE SCALE GENOMIC DNA]</scope>
    <source>
        <strain evidence="12">OK042</strain>
    </source>
</reference>
<evidence type="ECO:0000256" key="2">
    <source>
        <dbReference type="ARBA" id="ARBA00004193"/>
    </source>
</evidence>
<gene>
    <name evidence="11" type="ORF">SAMN05518846_101154</name>
</gene>
<protein>
    <submittedName>
        <fullName evidence="11">Phosphate transport system substrate-binding protein</fullName>
    </submittedName>
</protein>
<dbReference type="EMBL" id="FORT01000001">
    <property type="protein sequence ID" value="SFI78480.1"/>
    <property type="molecule type" value="Genomic_DNA"/>
</dbReference>
<keyword evidence="6" id="KW-0732">Signal</keyword>
<dbReference type="STRING" id="1884381.SAMN05518846_101154"/>
<keyword evidence="9" id="KW-0472">Membrane</keyword>
<comment type="function">
    <text evidence="1">Part of the ABC transporter complex PstSACB involved in phosphate import.</text>
</comment>
<keyword evidence="5" id="KW-0592">Phosphate transport</keyword>
<feature type="domain" description="PBP" evidence="10">
    <location>
        <begin position="136"/>
        <end position="371"/>
    </location>
</feature>
<evidence type="ECO:0000313" key="12">
    <source>
        <dbReference type="Proteomes" id="UP000198915"/>
    </source>
</evidence>
<evidence type="ECO:0000256" key="9">
    <source>
        <dbReference type="SAM" id="Phobius"/>
    </source>
</evidence>
<keyword evidence="9" id="KW-1133">Transmembrane helix</keyword>
<dbReference type="GO" id="GO:0006817">
    <property type="term" value="P:phosphate ion transport"/>
    <property type="evidence" value="ECO:0007669"/>
    <property type="project" value="UniProtKB-KW"/>
</dbReference>
<evidence type="ECO:0000256" key="7">
    <source>
        <dbReference type="ARBA" id="ARBA00023139"/>
    </source>
</evidence>
<dbReference type="InterPro" id="IPR050811">
    <property type="entry name" value="Phosphate_ABC_transporter"/>
</dbReference>
<sequence>MQRSLVARIIDCIFLSIGIAVVGLIVMFFSALLGGLTFYTLLTAAITIGSITLVIVYMFTSIKRRLLSRVIIGFIVLGALSVAGREGFQAYEASITMMSDQDVDLREYKPFAEHTKAKRLEPSSKLVLRDDLPRLDGATALYPLYSAFVQAVYPEKNYDLYESEVMANTTPQAYENLINGTVDIIFAAGPSEEQREMAKNKGVELTLTPIGKEAFVFFVNAANPVTGLTTKQIQDIYTGSVTDWSEVGGKPGAIQAFQRPENSGSQTMLLKVMGNKQPMAAPREDIASGMGGIISQTADYKNYKNAIGYSFLYFATEMVQNGNIRLLEVDGVKPDKQTIRDGTYPLTAEFYAVTAGSSNPHVGRFIEWIRSAQGQTLVEQTGYTPMIDSH</sequence>
<dbReference type="SUPFAM" id="SSF53850">
    <property type="entry name" value="Periplasmic binding protein-like II"/>
    <property type="match status" value="1"/>
</dbReference>
<evidence type="ECO:0000256" key="6">
    <source>
        <dbReference type="ARBA" id="ARBA00022729"/>
    </source>
</evidence>
<dbReference type="GO" id="GO:0005886">
    <property type="term" value="C:plasma membrane"/>
    <property type="evidence" value="ECO:0007669"/>
    <property type="project" value="UniProtKB-SubCell"/>
</dbReference>
<dbReference type="AlphaFoldDB" id="A0A1I3L176"/>
<feature type="transmembrane region" description="Helical" evidence="9">
    <location>
        <begin position="66"/>
        <end position="84"/>
    </location>
</feature>
<evidence type="ECO:0000259" key="10">
    <source>
        <dbReference type="Pfam" id="PF12849"/>
    </source>
</evidence>
<feature type="transmembrane region" description="Helical" evidence="9">
    <location>
        <begin position="38"/>
        <end position="59"/>
    </location>
</feature>
<evidence type="ECO:0000256" key="3">
    <source>
        <dbReference type="ARBA" id="ARBA00008725"/>
    </source>
</evidence>
<keyword evidence="7" id="KW-0564">Palmitate</keyword>
<name>A0A1I3L176_9BACL</name>
<dbReference type="PANTHER" id="PTHR30570">
    <property type="entry name" value="PERIPLASMIC PHOSPHATE BINDING COMPONENT OF PHOSPHATE ABC TRANSPORTER"/>
    <property type="match status" value="1"/>
</dbReference>
<evidence type="ECO:0000256" key="8">
    <source>
        <dbReference type="ARBA" id="ARBA00023288"/>
    </source>
</evidence>
<keyword evidence="5" id="KW-0813">Transport</keyword>
<comment type="subunit">
    <text evidence="4">The complex is composed of two ATP-binding proteins (PstB), two transmembrane proteins (PstC and PstA) and a solute-binding protein (PstS).</text>
</comment>
<evidence type="ECO:0000256" key="5">
    <source>
        <dbReference type="ARBA" id="ARBA00022592"/>
    </source>
</evidence>
<dbReference type="InterPro" id="IPR024370">
    <property type="entry name" value="PBP_domain"/>
</dbReference>